<evidence type="ECO:0000313" key="4">
    <source>
        <dbReference type="Proteomes" id="UP001059971"/>
    </source>
</evidence>
<dbReference type="EMBL" id="AP018818">
    <property type="protein sequence ID" value="BBF71935.1"/>
    <property type="molecule type" value="Genomic_DNA"/>
</dbReference>
<evidence type="ECO:0000256" key="1">
    <source>
        <dbReference type="ARBA" id="ARBA00009580"/>
    </source>
</evidence>
<sequence>MTALPIDRRHFLSGALLTSFAALAGCTTPVARGTSAAIPFRAASVIRIADSDDYHVEWQAEDVRRIAIYVSDMPSPMLVGQPVAQGNGTGSATIRGLTPGSRSYFTLVPDRGAPLVVADRALHISGIANLRDIGGYRTTDGRWVKMGMLYRSDQLDRVSDADMAALERLGLRVVVDLRTQSERMREPDRLPPGSRPLILDVAADGDGSLGGDMRKATAAIAAGKGVELLTAANRDFVALGSARQAYAALLRELATPQAMPLLYHCTAGKDRTGWATAVVLTLLGVPRDTVMADYMASNRYLERKNAKTVSALAQSGSAIDPASLMPVLTVRTAYLQAAFDEVEKRHGSFDAYLRNGLELNGHDLDELRKIYLS</sequence>
<dbReference type="PANTHER" id="PTHR31126:SF1">
    <property type="entry name" value="TYROSINE SPECIFIC PROTEIN PHOSPHATASES DOMAIN-CONTAINING PROTEIN"/>
    <property type="match status" value="1"/>
</dbReference>
<dbReference type="PROSITE" id="PS51318">
    <property type="entry name" value="TAT"/>
    <property type="match status" value="1"/>
</dbReference>
<dbReference type="InterPro" id="IPR029021">
    <property type="entry name" value="Prot-tyrosine_phosphatase-like"/>
</dbReference>
<dbReference type="Pfam" id="PF13350">
    <property type="entry name" value="Y_phosphatase3"/>
    <property type="match status" value="1"/>
</dbReference>
<name>A0ABN5WIV8_9SPHN</name>
<accession>A0ABN5WIV8</accession>
<dbReference type="RefSeq" id="WP_261936843.1">
    <property type="nucleotide sequence ID" value="NZ_AP018818.1"/>
</dbReference>
<dbReference type="InterPro" id="IPR006311">
    <property type="entry name" value="TAT_signal"/>
</dbReference>
<feature type="signal peptide" evidence="2">
    <location>
        <begin position="1"/>
        <end position="24"/>
    </location>
</feature>
<dbReference type="PANTHER" id="PTHR31126">
    <property type="entry name" value="TYROSINE-PROTEIN PHOSPHATASE"/>
    <property type="match status" value="1"/>
</dbReference>
<comment type="similarity">
    <text evidence="1">Belongs to the protein-tyrosine phosphatase family.</text>
</comment>
<dbReference type="InterPro" id="IPR026893">
    <property type="entry name" value="Tyr/Ser_Pase_IphP-type"/>
</dbReference>
<reference evidence="3" key="1">
    <citation type="submission" date="2018-07" db="EMBL/GenBank/DDBJ databases">
        <title>Complete genome sequence of Sphingomonas bisphenolicum strain AO1, a bisphenol A degradative bacterium isolated from Japanese farm field.</title>
        <authorList>
            <person name="Murakami M."/>
            <person name="Koh M."/>
            <person name="Koba S."/>
            <person name="Matsumura Y."/>
        </authorList>
    </citation>
    <scope>NUCLEOTIDE SEQUENCE</scope>
    <source>
        <strain evidence="3">AO1</strain>
    </source>
</reference>
<feature type="chain" id="PRO_5045469327" evidence="2">
    <location>
        <begin position="25"/>
        <end position="373"/>
    </location>
</feature>
<keyword evidence="4" id="KW-1185">Reference proteome</keyword>
<dbReference type="Proteomes" id="UP001059971">
    <property type="component" value="Chromosome 2"/>
</dbReference>
<gene>
    <name evidence="3" type="ORF">SBA_ch2_4680</name>
</gene>
<keyword evidence="2" id="KW-0732">Signal</keyword>
<dbReference type="SUPFAM" id="SSF52799">
    <property type="entry name" value="(Phosphotyrosine protein) phosphatases II"/>
    <property type="match status" value="1"/>
</dbReference>
<protein>
    <submittedName>
        <fullName evidence="3">Protein-tyrosine-phosphatase</fullName>
    </submittedName>
</protein>
<evidence type="ECO:0000256" key="2">
    <source>
        <dbReference type="SAM" id="SignalP"/>
    </source>
</evidence>
<proteinExistence type="inferred from homology"/>
<dbReference type="Gene3D" id="3.90.190.10">
    <property type="entry name" value="Protein tyrosine phosphatase superfamily"/>
    <property type="match status" value="1"/>
</dbReference>
<evidence type="ECO:0000313" key="3">
    <source>
        <dbReference type="EMBL" id="BBF71935.1"/>
    </source>
</evidence>
<organism evidence="3 4">
    <name type="scientific">Sphingomonas bisphenolicum</name>
    <dbReference type="NCBI Taxonomy" id="296544"/>
    <lineage>
        <taxon>Bacteria</taxon>
        <taxon>Pseudomonadati</taxon>
        <taxon>Pseudomonadota</taxon>
        <taxon>Alphaproteobacteria</taxon>
        <taxon>Sphingomonadales</taxon>
        <taxon>Sphingomonadaceae</taxon>
        <taxon>Sphingomonas</taxon>
    </lineage>
</organism>